<protein>
    <submittedName>
        <fullName evidence="1">Uncharacterized protein</fullName>
    </submittedName>
</protein>
<evidence type="ECO:0000313" key="2">
    <source>
        <dbReference type="Proteomes" id="UP000215914"/>
    </source>
</evidence>
<dbReference type="Gramene" id="mRNA:HanXRQr2_Chr06g0239901">
    <property type="protein sequence ID" value="CDS:HanXRQr2_Chr06g0239901.1"/>
    <property type="gene ID" value="HanXRQr2_Chr06g0239901"/>
</dbReference>
<evidence type="ECO:0000313" key="1">
    <source>
        <dbReference type="EMBL" id="KAF5800721.1"/>
    </source>
</evidence>
<organism evidence="1 2">
    <name type="scientific">Helianthus annuus</name>
    <name type="common">Common sunflower</name>
    <dbReference type="NCBI Taxonomy" id="4232"/>
    <lineage>
        <taxon>Eukaryota</taxon>
        <taxon>Viridiplantae</taxon>
        <taxon>Streptophyta</taxon>
        <taxon>Embryophyta</taxon>
        <taxon>Tracheophyta</taxon>
        <taxon>Spermatophyta</taxon>
        <taxon>Magnoliopsida</taxon>
        <taxon>eudicotyledons</taxon>
        <taxon>Gunneridae</taxon>
        <taxon>Pentapetalae</taxon>
        <taxon>asterids</taxon>
        <taxon>campanulids</taxon>
        <taxon>Asterales</taxon>
        <taxon>Asteraceae</taxon>
        <taxon>Asteroideae</taxon>
        <taxon>Heliantheae alliance</taxon>
        <taxon>Heliantheae</taxon>
        <taxon>Helianthus</taxon>
    </lineage>
</organism>
<gene>
    <name evidence="1" type="ORF">HanXRQr2_Chr06g0239901</name>
</gene>
<reference evidence="1" key="1">
    <citation type="journal article" date="2017" name="Nature">
        <title>The sunflower genome provides insights into oil metabolism, flowering and Asterid evolution.</title>
        <authorList>
            <person name="Badouin H."/>
            <person name="Gouzy J."/>
            <person name="Grassa C.J."/>
            <person name="Murat F."/>
            <person name="Staton S.E."/>
            <person name="Cottret L."/>
            <person name="Lelandais-Briere C."/>
            <person name="Owens G.L."/>
            <person name="Carrere S."/>
            <person name="Mayjonade B."/>
            <person name="Legrand L."/>
            <person name="Gill N."/>
            <person name="Kane N.C."/>
            <person name="Bowers J.E."/>
            <person name="Hubner S."/>
            <person name="Bellec A."/>
            <person name="Berard A."/>
            <person name="Berges H."/>
            <person name="Blanchet N."/>
            <person name="Boniface M.C."/>
            <person name="Brunel D."/>
            <person name="Catrice O."/>
            <person name="Chaidir N."/>
            <person name="Claudel C."/>
            <person name="Donnadieu C."/>
            <person name="Faraut T."/>
            <person name="Fievet G."/>
            <person name="Helmstetter N."/>
            <person name="King M."/>
            <person name="Knapp S.J."/>
            <person name="Lai Z."/>
            <person name="Le Paslier M.C."/>
            <person name="Lippi Y."/>
            <person name="Lorenzon L."/>
            <person name="Mandel J.R."/>
            <person name="Marage G."/>
            <person name="Marchand G."/>
            <person name="Marquand E."/>
            <person name="Bret-Mestries E."/>
            <person name="Morien E."/>
            <person name="Nambeesan S."/>
            <person name="Nguyen T."/>
            <person name="Pegot-Espagnet P."/>
            <person name="Pouilly N."/>
            <person name="Raftis F."/>
            <person name="Sallet E."/>
            <person name="Schiex T."/>
            <person name="Thomas J."/>
            <person name="Vandecasteele C."/>
            <person name="Vares D."/>
            <person name="Vear F."/>
            <person name="Vautrin S."/>
            <person name="Crespi M."/>
            <person name="Mangin B."/>
            <person name="Burke J.M."/>
            <person name="Salse J."/>
            <person name="Munos S."/>
            <person name="Vincourt P."/>
            <person name="Rieseberg L.H."/>
            <person name="Langlade N.B."/>
        </authorList>
    </citation>
    <scope>NUCLEOTIDE SEQUENCE</scope>
    <source>
        <tissue evidence="1">Leaves</tissue>
    </source>
</reference>
<sequence length="61" mass="7415">MKISWYVRYFTCIFNKNLQSSYFIAIFNRYLYLKKKTEIPLFRVNYCFCPCGLSKITISVH</sequence>
<dbReference type="AlphaFoldDB" id="A0A9K3NHN8"/>
<dbReference type="EMBL" id="MNCJ02000321">
    <property type="protein sequence ID" value="KAF5800721.1"/>
    <property type="molecule type" value="Genomic_DNA"/>
</dbReference>
<name>A0A9K3NHN8_HELAN</name>
<dbReference type="Proteomes" id="UP000215914">
    <property type="component" value="Unassembled WGS sequence"/>
</dbReference>
<comment type="caution">
    <text evidence="1">The sequence shown here is derived from an EMBL/GenBank/DDBJ whole genome shotgun (WGS) entry which is preliminary data.</text>
</comment>
<accession>A0A9K3NHN8</accession>
<proteinExistence type="predicted"/>
<reference evidence="1" key="2">
    <citation type="submission" date="2020-06" db="EMBL/GenBank/DDBJ databases">
        <title>Helianthus annuus Genome sequencing and assembly Release 2.</title>
        <authorList>
            <person name="Gouzy J."/>
            <person name="Langlade N."/>
            <person name="Munos S."/>
        </authorList>
    </citation>
    <scope>NUCLEOTIDE SEQUENCE</scope>
    <source>
        <tissue evidence="1">Leaves</tissue>
    </source>
</reference>
<keyword evidence="2" id="KW-1185">Reference proteome</keyword>